<evidence type="ECO:0000313" key="2">
    <source>
        <dbReference type="Proteomes" id="UP000198979"/>
    </source>
</evidence>
<keyword evidence="2" id="KW-1185">Reference proteome</keyword>
<dbReference type="EMBL" id="FOJQ01000012">
    <property type="protein sequence ID" value="SFA45973.1"/>
    <property type="molecule type" value="Genomic_DNA"/>
</dbReference>
<name>A0A1I0T2X2_9BACL</name>
<reference evidence="2" key="1">
    <citation type="submission" date="2016-10" db="EMBL/GenBank/DDBJ databases">
        <authorList>
            <person name="Varghese N."/>
            <person name="Submissions S."/>
        </authorList>
    </citation>
    <scope>NUCLEOTIDE SEQUENCE [LARGE SCALE GENOMIC DNA]</scope>
    <source>
        <strain evidence="2">K1</strain>
    </source>
</reference>
<gene>
    <name evidence="1" type="ORF">SAMN05216169_101252</name>
</gene>
<organism evidence="1 2">
    <name type="scientific">Anoxybacillus pushchinoensis</name>
    <dbReference type="NCBI Taxonomy" id="150248"/>
    <lineage>
        <taxon>Bacteria</taxon>
        <taxon>Bacillati</taxon>
        <taxon>Bacillota</taxon>
        <taxon>Bacilli</taxon>
        <taxon>Bacillales</taxon>
        <taxon>Anoxybacillaceae</taxon>
        <taxon>Anoxybacillus</taxon>
    </lineage>
</organism>
<dbReference type="Proteomes" id="UP000198979">
    <property type="component" value="Unassembled WGS sequence"/>
</dbReference>
<accession>A0A1I0T2X2</accession>
<dbReference type="STRING" id="150248.SAMN05216169_101252"/>
<dbReference type="AlphaFoldDB" id="A0A1I0T2X2"/>
<evidence type="ECO:0000313" key="1">
    <source>
        <dbReference type="EMBL" id="SFA45973.1"/>
    </source>
</evidence>
<protein>
    <submittedName>
        <fullName evidence="1">Uncharacterized protein</fullName>
    </submittedName>
</protein>
<sequence>MTEKHVRNIKRYVDHYLKGNAQMSVVVQPLRMQIHLDK</sequence>
<proteinExistence type="predicted"/>